<sequence length="418" mass="45570">METQPKLHLQHLTQIFGPQPQVALEAFRNGSSGDRLHKQFHCTLALADVSLAIAPGEIMVILGLRGSGKSTLVRCLNGLVRPTSGRVLVDGEDLVRADRPRLRQLQRTKLAMVFPTAALLPHCTVLDNVATGLKVQGIKPPQRRTQALDTLEQAGLGQWANHYPSALSQGLQQRVALARALATDPEILLLDEAFSHLDPSLKRDMQGELLHLQASLGKTIILTSQDPDEALRLGNRVAVLQGGRLEQVGTPAELVTHPSSDYIAHLTQTANRAQILTTGSLVTPLEPLVQGQSTWGEAAHRVKTEGLVYVVDDRRCPLGYVQWGSGWRNINSDQAQIPADFSPLLNPKFPQVPEDISLEDSFPLCHWGIPLAVVDGAGQWRGILKPTTLFAHIGRPGRSRSVHAWYHSPEDSSKSGTA</sequence>
<name>A0A0M2PZ56_PROHO</name>
<reference evidence="4" key="1">
    <citation type="submission" date="2012-04" db="EMBL/GenBank/DDBJ databases">
        <authorList>
            <person name="Borisov I.G."/>
            <person name="Ivanikova N.V."/>
            <person name="Pinevich A.V."/>
        </authorList>
    </citation>
    <scope>NUCLEOTIDE SEQUENCE</scope>
    <source>
        <strain evidence="4">CALU 1027</strain>
    </source>
</reference>
<dbReference type="GO" id="GO:0005524">
    <property type="term" value="F:ATP binding"/>
    <property type="evidence" value="ECO:0007669"/>
    <property type="project" value="UniProtKB-KW"/>
</dbReference>
<dbReference type="GO" id="GO:0016887">
    <property type="term" value="F:ATP hydrolysis activity"/>
    <property type="evidence" value="ECO:0007669"/>
    <property type="project" value="InterPro"/>
</dbReference>
<dbReference type="InterPro" id="IPR051921">
    <property type="entry name" value="ABC_osmolyte_uptake_ATP-bind"/>
</dbReference>
<dbReference type="SMART" id="SM00382">
    <property type="entry name" value="AAA"/>
    <property type="match status" value="1"/>
</dbReference>
<comment type="caution">
    <text evidence="4">The sequence shown here is derived from an EMBL/GenBank/DDBJ whole genome shotgun (WGS) entry which is preliminary data.</text>
</comment>
<dbReference type="Pfam" id="PF00005">
    <property type="entry name" value="ABC_tran"/>
    <property type="match status" value="1"/>
</dbReference>
<dbReference type="PANTHER" id="PTHR43869">
    <property type="entry name" value="GLYCINE BETAINE/PROLINE BETAINE TRANSPORT SYSTEM ATP-BINDING PROTEIN PROV"/>
    <property type="match status" value="1"/>
</dbReference>
<dbReference type="eggNOG" id="COG4175">
    <property type="taxonomic scope" value="Bacteria"/>
</dbReference>
<gene>
    <name evidence="4" type="ORF">PROH_11780</name>
</gene>
<dbReference type="Gene3D" id="3.40.50.300">
    <property type="entry name" value="P-loop containing nucleotide triphosphate hydrolases"/>
    <property type="match status" value="1"/>
</dbReference>
<dbReference type="PANTHER" id="PTHR43869:SF1">
    <property type="entry name" value="GLYCINE BETAINE_PROLINE BETAINE TRANSPORT SYSTEM ATP-BINDING PROTEIN PROV"/>
    <property type="match status" value="1"/>
</dbReference>
<evidence type="ECO:0000256" key="2">
    <source>
        <dbReference type="ARBA" id="ARBA00022840"/>
    </source>
</evidence>
<dbReference type="InterPro" id="IPR003439">
    <property type="entry name" value="ABC_transporter-like_ATP-bd"/>
</dbReference>
<evidence type="ECO:0000259" key="3">
    <source>
        <dbReference type="PROSITE" id="PS50893"/>
    </source>
</evidence>
<protein>
    <recommendedName>
        <fullName evidence="3">ABC transporter domain-containing protein</fullName>
    </recommendedName>
</protein>
<dbReference type="STRING" id="317619.GCA_000332315_01141"/>
<organism evidence="4 5">
    <name type="scientific">Prochlorothrix hollandica PCC 9006 = CALU 1027</name>
    <dbReference type="NCBI Taxonomy" id="317619"/>
    <lineage>
        <taxon>Bacteria</taxon>
        <taxon>Bacillati</taxon>
        <taxon>Cyanobacteriota</taxon>
        <taxon>Cyanophyceae</taxon>
        <taxon>Prochlorotrichales</taxon>
        <taxon>Prochlorotrichaceae</taxon>
        <taxon>Prochlorothrix</taxon>
    </lineage>
</organism>
<dbReference type="PROSITE" id="PS50893">
    <property type="entry name" value="ABC_TRANSPORTER_2"/>
    <property type="match status" value="1"/>
</dbReference>
<evidence type="ECO:0000256" key="1">
    <source>
        <dbReference type="ARBA" id="ARBA00022741"/>
    </source>
</evidence>
<keyword evidence="2" id="KW-0067">ATP-binding</keyword>
<evidence type="ECO:0000313" key="5">
    <source>
        <dbReference type="Proteomes" id="UP000034681"/>
    </source>
</evidence>
<dbReference type="EMBL" id="AJTX02000004">
    <property type="protein sequence ID" value="KKJ00338.1"/>
    <property type="molecule type" value="Genomic_DNA"/>
</dbReference>
<accession>A0A0M2PZ56</accession>
<dbReference type="AlphaFoldDB" id="A0A0M2PZ56"/>
<dbReference type="OrthoDB" id="9804199at2"/>
<dbReference type="InterPro" id="IPR003593">
    <property type="entry name" value="AAA+_ATPase"/>
</dbReference>
<dbReference type="Proteomes" id="UP000034681">
    <property type="component" value="Unassembled WGS sequence"/>
</dbReference>
<dbReference type="RefSeq" id="WP_017711730.1">
    <property type="nucleotide sequence ID" value="NZ_KB235933.1"/>
</dbReference>
<keyword evidence="1" id="KW-0547">Nucleotide-binding</keyword>
<proteinExistence type="predicted"/>
<dbReference type="InterPro" id="IPR027417">
    <property type="entry name" value="P-loop_NTPase"/>
</dbReference>
<evidence type="ECO:0000313" key="4">
    <source>
        <dbReference type="EMBL" id="KKJ00338.1"/>
    </source>
</evidence>
<feature type="domain" description="ABC transporter" evidence="3">
    <location>
        <begin position="31"/>
        <end position="267"/>
    </location>
</feature>
<keyword evidence="5" id="KW-1185">Reference proteome</keyword>
<dbReference type="SUPFAM" id="SSF52540">
    <property type="entry name" value="P-loop containing nucleoside triphosphate hydrolases"/>
    <property type="match status" value="1"/>
</dbReference>